<evidence type="ECO:0000313" key="3">
    <source>
        <dbReference type="Proteomes" id="UP000480185"/>
    </source>
</evidence>
<dbReference type="Proteomes" id="UP000480185">
    <property type="component" value="Unassembled WGS sequence"/>
</dbReference>
<protein>
    <submittedName>
        <fullName evidence="2">Uncharacterized protein</fullName>
    </submittedName>
</protein>
<gene>
    <name evidence="2" type="ORF">GH754_11950</name>
</gene>
<keyword evidence="3" id="KW-1185">Reference proteome</keyword>
<organism evidence="2 3">
    <name type="scientific">Salinibacillus xinjiangensis</name>
    <dbReference type="NCBI Taxonomy" id="1229268"/>
    <lineage>
        <taxon>Bacteria</taxon>
        <taxon>Bacillati</taxon>
        <taxon>Bacillota</taxon>
        <taxon>Bacilli</taxon>
        <taxon>Bacillales</taxon>
        <taxon>Bacillaceae</taxon>
        <taxon>Salinibacillus</taxon>
    </lineage>
</organism>
<accession>A0A6G1X7P1</accession>
<keyword evidence="1" id="KW-0175">Coiled coil</keyword>
<evidence type="ECO:0000313" key="2">
    <source>
        <dbReference type="EMBL" id="MRG87021.1"/>
    </source>
</evidence>
<evidence type="ECO:0000256" key="1">
    <source>
        <dbReference type="SAM" id="Coils"/>
    </source>
</evidence>
<name>A0A6G1X7P1_9BACI</name>
<proteinExistence type="predicted"/>
<reference evidence="2 3" key="1">
    <citation type="submission" date="2019-11" db="EMBL/GenBank/DDBJ databases">
        <authorList>
            <person name="Li J."/>
        </authorList>
    </citation>
    <scope>NUCLEOTIDE SEQUENCE [LARGE SCALE GENOMIC DNA]</scope>
    <source>
        <strain evidence="2 3">J4</strain>
    </source>
</reference>
<feature type="coiled-coil region" evidence="1">
    <location>
        <begin position="29"/>
        <end position="78"/>
    </location>
</feature>
<dbReference type="RefSeq" id="WP_153728913.1">
    <property type="nucleotide sequence ID" value="NZ_WJNH01000007.1"/>
</dbReference>
<comment type="caution">
    <text evidence="2">The sequence shown here is derived from an EMBL/GenBank/DDBJ whole genome shotgun (WGS) entry which is preliminary data.</text>
</comment>
<dbReference type="EMBL" id="WJNH01000007">
    <property type="protein sequence ID" value="MRG87021.1"/>
    <property type="molecule type" value="Genomic_DNA"/>
</dbReference>
<sequence>MGNKVNYQYISNIMESFHGYEDDDIGVHIADLNSRIEILERAHKITEQKKNTTIYYDFQRIKKQHKDLESEYINYDKNSLDKKFTMISMIDQIQKDISILEETNNE</sequence>
<dbReference type="AlphaFoldDB" id="A0A6G1X7P1"/>